<feature type="non-terminal residue" evidence="4">
    <location>
        <position position="115"/>
    </location>
</feature>
<keyword evidence="5" id="KW-1185">Reference proteome</keyword>
<evidence type="ECO:0000313" key="4">
    <source>
        <dbReference type="EMBL" id="TDD52098.1"/>
    </source>
</evidence>
<dbReference type="InterPro" id="IPR000253">
    <property type="entry name" value="FHA_dom"/>
</dbReference>
<dbReference type="OrthoDB" id="4918517at2"/>
<comment type="caution">
    <text evidence="4">The sequence shown here is derived from an EMBL/GenBank/DDBJ whole genome shotgun (WGS) entry which is preliminary data.</text>
</comment>
<proteinExistence type="predicted"/>
<gene>
    <name evidence="4" type="ORF">E1263_29480</name>
</gene>
<dbReference type="InterPro" id="IPR008984">
    <property type="entry name" value="SMAD_FHA_dom_sf"/>
</dbReference>
<evidence type="ECO:0000313" key="5">
    <source>
        <dbReference type="Proteomes" id="UP000295124"/>
    </source>
</evidence>
<accession>A0A4R4Z2A6</accession>
<sequence>METEFALSMGTQRWPLPAAAEEITLGRAANADVRLPADDGISRIHARLVRTDGVWTLHDASRNGTGLNGRRLTGPTALTPNDQIHIGRAVLTFHASAPATPAPEPVEAHPAPAAS</sequence>
<evidence type="ECO:0000256" key="2">
    <source>
        <dbReference type="SAM" id="MobiDB-lite"/>
    </source>
</evidence>
<dbReference type="Pfam" id="PF00498">
    <property type="entry name" value="FHA"/>
    <property type="match status" value="1"/>
</dbReference>
<organism evidence="4 5">
    <name type="scientific">Kribbella antibiotica</name>
    <dbReference type="NCBI Taxonomy" id="190195"/>
    <lineage>
        <taxon>Bacteria</taxon>
        <taxon>Bacillati</taxon>
        <taxon>Actinomycetota</taxon>
        <taxon>Actinomycetes</taxon>
        <taxon>Propionibacteriales</taxon>
        <taxon>Kribbellaceae</taxon>
        <taxon>Kribbella</taxon>
    </lineage>
</organism>
<dbReference type="CDD" id="cd00060">
    <property type="entry name" value="FHA"/>
    <property type="match status" value="1"/>
</dbReference>
<keyword evidence="1" id="KW-0597">Phosphoprotein</keyword>
<name>A0A4R4Z2A6_9ACTN</name>
<reference evidence="4 5" key="1">
    <citation type="submission" date="2019-03" db="EMBL/GenBank/DDBJ databases">
        <title>Draft genome sequences of novel Actinobacteria.</title>
        <authorList>
            <person name="Sahin N."/>
            <person name="Ay H."/>
            <person name="Saygin H."/>
        </authorList>
    </citation>
    <scope>NUCLEOTIDE SEQUENCE [LARGE SCALE GENOMIC DNA]</scope>
    <source>
        <strain evidence="4 5">JCM 13523</strain>
    </source>
</reference>
<dbReference type="EMBL" id="SMKX01000110">
    <property type="protein sequence ID" value="TDD52098.1"/>
    <property type="molecule type" value="Genomic_DNA"/>
</dbReference>
<feature type="region of interest" description="Disordered" evidence="2">
    <location>
        <begin position="95"/>
        <end position="115"/>
    </location>
</feature>
<protein>
    <submittedName>
        <fullName evidence="4">FHA domain-containing protein</fullName>
    </submittedName>
</protein>
<dbReference type="SMART" id="SM00240">
    <property type="entry name" value="FHA"/>
    <property type="match status" value="1"/>
</dbReference>
<dbReference type="RefSeq" id="WP_132173233.1">
    <property type="nucleotide sequence ID" value="NZ_SMKX01000110.1"/>
</dbReference>
<dbReference type="Gene3D" id="2.60.200.20">
    <property type="match status" value="1"/>
</dbReference>
<dbReference type="AlphaFoldDB" id="A0A4R4Z2A6"/>
<evidence type="ECO:0000259" key="3">
    <source>
        <dbReference type="PROSITE" id="PS50006"/>
    </source>
</evidence>
<evidence type="ECO:0000256" key="1">
    <source>
        <dbReference type="ARBA" id="ARBA00022553"/>
    </source>
</evidence>
<dbReference type="Proteomes" id="UP000295124">
    <property type="component" value="Unassembled WGS sequence"/>
</dbReference>
<dbReference type="SUPFAM" id="SSF49879">
    <property type="entry name" value="SMAD/FHA domain"/>
    <property type="match status" value="1"/>
</dbReference>
<dbReference type="PROSITE" id="PS50006">
    <property type="entry name" value="FHA_DOMAIN"/>
    <property type="match status" value="1"/>
</dbReference>
<feature type="domain" description="FHA" evidence="3">
    <location>
        <begin position="23"/>
        <end position="72"/>
    </location>
</feature>